<proteinExistence type="predicted"/>
<dbReference type="AlphaFoldDB" id="A0A1B0A7Q2"/>
<dbReference type="STRING" id="7398.A0A1B0A7Q2"/>
<sequence length="92" mass="10659">MTPNDVIKIRCYVIIWFKPRIDDEFWEISTCNVVRHGRTYIDRGYDIPLYIEGGLNSKIVLKSDEDSVVEYLGIEISATAMDRAYNHSLCNV</sequence>
<keyword evidence="2" id="KW-1185">Reference proteome</keyword>
<protein>
    <submittedName>
        <fullName evidence="1">Uncharacterized protein</fullName>
    </submittedName>
</protein>
<reference evidence="1" key="2">
    <citation type="submission" date="2020-05" db="UniProtKB">
        <authorList>
            <consortium name="EnsemblMetazoa"/>
        </authorList>
    </citation>
    <scope>IDENTIFICATION</scope>
    <source>
        <strain evidence="1">IAEA</strain>
    </source>
</reference>
<accession>A0A1B0A7Q2</accession>
<dbReference type="VEuPathDB" id="VectorBase:GPAI036885"/>
<dbReference type="Proteomes" id="UP000092445">
    <property type="component" value="Unassembled WGS sequence"/>
</dbReference>
<name>A0A1B0A7Q2_GLOPL</name>
<evidence type="ECO:0000313" key="1">
    <source>
        <dbReference type="EnsemblMetazoa" id="GPAI036885-PA"/>
    </source>
</evidence>
<reference evidence="2" key="1">
    <citation type="submission" date="2014-03" db="EMBL/GenBank/DDBJ databases">
        <authorList>
            <person name="Aksoy S."/>
            <person name="Warren W."/>
            <person name="Wilson R.K."/>
        </authorList>
    </citation>
    <scope>NUCLEOTIDE SEQUENCE [LARGE SCALE GENOMIC DNA]</scope>
    <source>
        <strain evidence="2">IAEA</strain>
    </source>
</reference>
<evidence type="ECO:0000313" key="2">
    <source>
        <dbReference type="Proteomes" id="UP000092445"/>
    </source>
</evidence>
<organism evidence="1 2">
    <name type="scientific">Glossina pallidipes</name>
    <name type="common">Tsetse fly</name>
    <dbReference type="NCBI Taxonomy" id="7398"/>
    <lineage>
        <taxon>Eukaryota</taxon>
        <taxon>Metazoa</taxon>
        <taxon>Ecdysozoa</taxon>
        <taxon>Arthropoda</taxon>
        <taxon>Hexapoda</taxon>
        <taxon>Insecta</taxon>
        <taxon>Pterygota</taxon>
        <taxon>Neoptera</taxon>
        <taxon>Endopterygota</taxon>
        <taxon>Diptera</taxon>
        <taxon>Brachycera</taxon>
        <taxon>Muscomorpha</taxon>
        <taxon>Hippoboscoidea</taxon>
        <taxon>Glossinidae</taxon>
        <taxon>Glossina</taxon>
    </lineage>
</organism>
<dbReference type="EnsemblMetazoa" id="GPAI036885-RA">
    <property type="protein sequence ID" value="GPAI036885-PA"/>
    <property type="gene ID" value="GPAI036885"/>
</dbReference>